<dbReference type="EMBL" id="KQ971371">
    <property type="protein sequence ID" value="EFA10245.1"/>
    <property type="molecule type" value="Genomic_DNA"/>
</dbReference>
<protein>
    <submittedName>
        <fullName evidence="1">Uncharacterized protein</fullName>
    </submittedName>
</protein>
<accession>D6X2C0</accession>
<dbReference type="HOGENOM" id="CLU_2362454_0_0_1"/>
<name>D6X2C0_TRICA</name>
<sequence>MFTLQFGLGERTALHSRARILYFLRLMAEMLCFTSTASCLWNEKEQNDTHDVTDTFLANLRPKCDKNFYYASTTTWIPRLRAMKGRNCSSSQSMSI</sequence>
<organism evidence="1 2">
    <name type="scientific">Tribolium castaneum</name>
    <name type="common">Red flour beetle</name>
    <dbReference type="NCBI Taxonomy" id="7070"/>
    <lineage>
        <taxon>Eukaryota</taxon>
        <taxon>Metazoa</taxon>
        <taxon>Ecdysozoa</taxon>
        <taxon>Arthropoda</taxon>
        <taxon>Hexapoda</taxon>
        <taxon>Insecta</taxon>
        <taxon>Pterygota</taxon>
        <taxon>Neoptera</taxon>
        <taxon>Endopterygota</taxon>
        <taxon>Coleoptera</taxon>
        <taxon>Polyphaga</taxon>
        <taxon>Cucujiformia</taxon>
        <taxon>Tenebrionidae</taxon>
        <taxon>Tenebrionidae incertae sedis</taxon>
        <taxon>Tribolium</taxon>
    </lineage>
</organism>
<evidence type="ECO:0000313" key="1">
    <source>
        <dbReference type="EMBL" id="EFA10245.1"/>
    </source>
</evidence>
<dbReference type="InParanoid" id="D6X2C0"/>
<dbReference type="Proteomes" id="UP000007266">
    <property type="component" value="Linkage group 9"/>
</dbReference>
<dbReference type="AlphaFoldDB" id="D6X2C0"/>
<gene>
    <name evidence="1" type="primary">GLEAN_12444</name>
    <name evidence="1" type="ORF">TcasGA2_TC012444</name>
</gene>
<reference evidence="1 2" key="1">
    <citation type="journal article" date="2008" name="Nature">
        <title>The genome of the model beetle and pest Tribolium castaneum.</title>
        <authorList>
            <consortium name="Tribolium Genome Sequencing Consortium"/>
            <person name="Richards S."/>
            <person name="Gibbs R.A."/>
            <person name="Weinstock G.M."/>
            <person name="Brown S.J."/>
            <person name="Denell R."/>
            <person name="Beeman R.W."/>
            <person name="Gibbs R."/>
            <person name="Beeman R.W."/>
            <person name="Brown S.J."/>
            <person name="Bucher G."/>
            <person name="Friedrich M."/>
            <person name="Grimmelikhuijzen C.J."/>
            <person name="Klingler M."/>
            <person name="Lorenzen M."/>
            <person name="Richards S."/>
            <person name="Roth S."/>
            <person name="Schroder R."/>
            <person name="Tautz D."/>
            <person name="Zdobnov E.M."/>
            <person name="Muzny D."/>
            <person name="Gibbs R.A."/>
            <person name="Weinstock G.M."/>
            <person name="Attaway T."/>
            <person name="Bell S."/>
            <person name="Buhay C.J."/>
            <person name="Chandrabose M.N."/>
            <person name="Chavez D."/>
            <person name="Clerk-Blankenburg K.P."/>
            <person name="Cree A."/>
            <person name="Dao M."/>
            <person name="Davis C."/>
            <person name="Chacko J."/>
            <person name="Dinh H."/>
            <person name="Dugan-Rocha S."/>
            <person name="Fowler G."/>
            <person name="Garner T.T."/>
            <person name="Garnes J."/>
            <person name="Gnirke A."/>
            <person name="Hawes A."/>
            <person name="Hernandez J."/>
            <person name="Hines S."/>
            <person name="Holder M."/>
            <person name="Hume J."/>
            <person name="Jhangiani S.N."/>
            <person name="Joshi V."/>
            <person name="Khan Z.M."/>
            <person name="Jackson L."/>
            <person name="Kovar C."/>
            <person name="Kowis A."/>
            <person name="Lee S."/>
            <person name="Lewis L.R."/>
            <person name="Margolis J."/>
            <person name="Morgan M."/>
            <person name="Nazareth L.V."/>
            <person name="Nguyen N."/>
            <person name="Okwuonu G."/>
            <person name="Parker D."/>
            <person name="Richards S."/>
            <person name="Ruiz S.J."/>
            <person name="Santibanez J."/>
            <person name="Savard J."/>
            <person name="Scherer S.E."/>
            <person name="Schneider B."/>
            <person name="Sodergren E."/>
            <person name="Tautz D."/>
            <person name="Vattahil S."/>
            <person name="Villasana D."/>
            <person name="White C.S."/>
            <person name="Wright R."/>
            <person name="Park Y."/>
            <person name="Beeman R.W."/>
            <person name="Lord J."/>
            <person name="Oppert B."/>
            <person name="Lorenzen M."/>
            <person name="Brown S."/>
            <person name="Wang L."/>
            <person name="Savard J."/>
            <person name="Tautz D."/>
            <person name="Richards S."/>
            <person name="Weinstock G."/>
            <person name="Gibbs R.A."/>
            <person name="Liu Y."/>
            <person name="Worley K."/>
            <person name="Weinstock G."/>
            <person name="Elsik C.G."/>
            <person name="Reese J.T."/>
            <person name="Elhaik E."/>
            <person name="Landan G."/>
            <person name="Graur D."/>
            <person name="Arensburger P."/>
            <person name="Atkinson P."/>
            <person name="Beeman R.W."/>
            <person name="Beidler J."/>
            <person name="Brown S.J."/>
            <person name="Demuth J.P."/>
            <person name="Drury D.W."/>
            <person name="Du Y.Z."/>
            <person name="Fujiwara H."/>
            <person name="Lorenzen M."/>
            <person name="Maselli V."/>
            <person name="Osanai M."/>
            <person name="Park Y."/>
            <person name="Robertson H.M."/>
            <person name="Tu Z."/>
            <person name="Wang J.J."/>
            <person name="Wang S."/>
            <person name="Richards S."/>
            <person name="Song H."/>
            <person name="Zhang L."/>
            <person name="Sodergren E."/>
            <person name="Werner D."/>
            <person name="Stanke M."/>
            <person name="Morgenstern B."/>
            <person name="Solovyev V."/>
            <person name="Kosarev P."/>
            <person name="Brown G."/>
            <person name="Chen H.C."/>
            <person name="Ermolaeva O."/>
            <person name="Hlavina W."/>
            <person name="Kapustin Y."/>
            <person name="Kiryutin B."/>
            <person name="Kitts P."/>
            <person name="Maglott D."/>
            <person name="Pruitt K."/>
            <person name="Sapojnikov V."/>
            <person name="Souvorov A."/>
            <person name="Mackey A.J."/>
            <person name="Waterhouse R.M."/>
            <person name="Wyder S."/>
            <person name="Zdobnov E.M."/>
            <person name="Zdobnov E.M."/>
            <person name="Wyder S."/>
            <person name="Kriventseva E.V."/>
            <person name="Kadowaki T."/>
            <person name="Bork P."/>
            <person name="Aranda M."/>
            <person name="Bao R."/>
            <person name="Beermann A."/>
            <person name="Berns N."/>
            <person name="Bolognesi R."/>
            <person name="Bonneton F."/>
            <person name="Bopp D."/>
            <person name="Brown S.J."/>
            <person name="Bucher G."/>
            <person name="Butts T."/>
            <person name="Chaumot A."/>
            <person name="Denell R.E."/>
            <person name="Ferrier D.E."/>
            <person name="Friedrich M."/>
            <person name="Gordon C.M."/>
            <person name="Jindra M."/>
            <person name="Klingler M."/>
            <person name="Lan Q."/>
            <person name="Lattorff H.M."/>
            <person name="Laudet V."/>
            <person name="von Levetsow C."/>
            <person name="Liu Z."/>
            <person name="Lutz R."/>
            <person name="Lynch J.A."/>
            <person name="da Fonseca R.N."/>
            <person name="Posnien N."/>
            <person name="Reuter R."/>
            <person name="Roth S."/>
            <person name="Savard J."/>
            <person name="Schinko J.B."/>
            <person name="Schmitt C."/>
            <person name="Schoppmeier M."/>
            <person name="Schroder R."/>
            <person name="Shippy T.D."/>
            <person name="Simonnet F."/>
            <person name="Marques-Souza H."/>
            <person name="Tautz D."/>
            <person name="Tomoyasu Y."/>
            <person name="Trauner J."/>
            <person name="Van der Zee M."/>
            <person name="Vervoort M."/>
            <person name="Wittkopp N."/>
            <person name="Wimmer E.A."/>
            <person name="Yang X."/>
            <person name="Jones A.K."/>
            <person name="Sattelle D.B."/>
            <person name="Ebert P.R."/>
            <person name="Nelson D."/>
            <person name="Scott J.G."/>
            <person name="Beeman R.W."/>
            <person name="Muthukrishnan S."/>
            <person name="Kramer K.J."/>
            <person name="Arakane Y."/>
            <person name="Beeman R.W."/>
            <person name="Zhu Q."/>
            <person name="Hogenkamp D."/>
            <person name="Dixit R."/>
            <person name="Oppert B."/>
            <person name="Jiang H."/>
            <person name="Zou Z."/>
            <person name="Marshall J."/>
            <person name="Elpidina E."/>
            <person name="Vinokurov K."/>
            <person name="Oppert C."/>
            <person name="Zou Z."/>
            <person name="Evans J."/>
            <person name="Lu Z."/>
            <person name="Zhao P."/>
            <person name="Sumathipala N."/>
            <person name="Altincicek B."/>
            <person name="Vilcinskas A."/>
            <person name="Williams M."/>
            <person name="Hultmark D."/>
            <person name="Hetru C."/>
            <person name="Jiang H."/>
            <person name="Grimmelikhuijzen C.J."/>
            <person name="Hauser F."/>
            <person name="Cazzamali G."/>
            <person name="Williamson M."/>
            <person name="Park Y."/>
            <person name="Li B."/>
            <person name="Tanaka Y."/>
            <person name="Predel R."/>
            <person name="Neupert S."/>
            <person name="Schachtner J."/>
            <person name="Verleyen P."/>
            <person name="Raible F."/>
            <person name="Bork P."/>
            <person name="Friedrich M."/>
            <person name="Walden K.K."/>
            <person name="Robertson H.M."/>
            <person name="Angeli S."/>
            <person name="Foret S."/>
            <person name="Bucher G."/>
            <person name="Schuetz S."/>
            <person name="Maleszka R."/>
            <person name="Wimmer E.A."/>
            <person name="Beeman R.W."/>
            <person name="Lorenzen M."/>
            <person name="Tomoyasu Y."/>
            <person name="Miller S.C."/>
            <person name="Grossmann D."/>
            <person name="Bucher G."/>
        </authorList>
    </citation>
    <scope>NUCLEOTIDE SEQUENCE [LARGE SCALE GENOMIC DNA]</scope>
    <source>
        <strain evidence="1 2">Georgia GA2</strain>
    </source>
</reference>
<proteinExistence type="predicted"/>
<reference evidence="1 2" key="2">
    <citation type="journal article" date="2010" name="Nucleic Acids Res.">
        <title>BeetleBase in 2010: revisions to provide comprehensive genomic information for Tribolium castaneum.</title>
        <authorList>
            <person name="Kim H.S."/>
            <person name="Murphy T."/>
            <person name="Xia J."/>
            <person name="Caragea D."/>
            <person name="Park Y."/>
            <person name="Beeman R.W."/>
            <person name="Lorenzen M.D."/>
            <person name="Butcher S."/>
            <person name="Manak J.R."/>
            <person name="Brown S.J."/>
        </authorList>
    </citation>
    <scope>GENOME REANNOTATION</scope>
    <source>
        <strain evidence="1 2">Georgia GA2</strain>
    </source>
</reference>
<keyword evidence="2" id="KW-1185">Reference proteome</keyword>
<evidence type="ECO:0000313" key="2">
    <source>
        <dbReference type="Proteomes" id="UP000007266"/>
    </source>
</evidence>